<dbReference type="AlphaFoldDB" id="A0A8J6QTS4"/>
<dbReference type="InterPro" id="IPR014344">
    <property type="entry name" value="XrtA_polysacc_deacetyl"/>
</dbReference>
<keyword evidence="3" id="KW-1185">Reference proteome</keyword>
<dbReference type="InterPro" id="IPR002509">
    <property type="entry name" value="NODB_dom"/>
</dbReference>
<accession>A0A8J6QTS4</accession>
<dbReference type="RefSeq" id="WP_191153833.1">
    <property type="nucleotide sequence ID" value="NZ_JACWUN010000002.1"/>
</dbReference>
<sequence>MTITNYLTIDVEDYFHVSAFENISPPETWGTRECRVEGNTDLILAILDENNTKATFFILGWVAERYPQLTKSIAARGHEIACHGYLHQRVALMERDTYRQDIRRAKALLEDQSGQAVNGYRAPSYSITRRTCWAFDELIDAGFTYDSSIFPMHHDFYGIPDWPRFAGYAVKQGEQWLAVDAIAAGQQGIREIPITTLDLAGKNLPIAGGGYFRLLPYHITRWGLKQINNKEQQPFVFYIHPWEFDPRQPRMAGAKMKSRFRHYLNLDRTEARFRALLRDFKFGPIGD</sequence>
<dbReference type="Pfam" id="PF01522">
    <property type="entry name" value="Polysacc_deac_1"/>
    <property type="match status" value="1"/>
</dbReference>
<dbReference type="CDD" id="cd10941">
    <property type="entry name" value="CE4_PuuE_HpPgdA_like_2"/>
    <property type="match status" value="1"/>
</dbReference>
<dbReference type="EMBL" id="JACWUN010000002">
    <property type="protein sequence ID" value="MBD1399560.1"/>
    <property type="molecule type" value="Genomic_DNA"/>
</dbReference>
<evidence type="ECO:0000313" key="2">
    <source>
        <dbReference type="EMBL" id="MBD1399560.1"/>
    </source>
</evidence>
<evidence type="ECO:0000313" key="3">
    <source>
        <dbReference type="Proteomes" id="UP000632828"/>
    </source>
</evidence>
<evidence type="ECO:0000259" key="1">
    <source>
        <dbReference type="PROSITE" id="PS51677"/>
    </source>
</evidence>
<dbReference type="Pfam" id="PF11959">
    <property type="entry name" value="DUF3473"/>
    <property type="match status" value="1"/>
</dbReference>
<dbReference type="Gene3D" id="3.20.20.370">
    <property type="entry name" value="Glycoside hydrolase/deacetylase"/>
    <property type="match status" value="1"/>
</dbReference>
<dbReference type="PANTHER" id="PTHR47561">
    <property type="entry name" value="POLYSACCHARIDE DEACETYLASE FAMILY PROTEIN (AFU_ORTHOLOGUE AFUA_6G05030)"/>
    <property type="match status" value="1"/>
</dbReference>
<dbReference type="InterPro" id="IPR011330">
    <property type="entry name" value="Glyco_hydro/deAcase_b/a-brl"/>
</dbReference>
<protein>
    <submittedName>
        <fullName evidence="2">DUF3473 domain-containing protein</fullName>
    </submittedName>
</protein>
<comment type="caution">
    <text evidence="2">The sequence shown here is derived from an EMBL/GenBank/DDBJ whole genome shotgun (WGS) entry which is preliminary data.</text>
</comment>
<dbReference type="PANTHER" id="PTHR47561:SF1">
    <property type="entry name" value="POLYSACCHARIDE DEACETYLASE FAMILY PROTEIN (AFU_ORTHOLOGUE AFUA_6G05030)"/>
    <property type="match status" value="1"/>
</dbReference>
<dbReference type="InterPro" id="IPR045235">
    <property type="entry name" value="PuuE_HpPgdA-like"/>
</dbReference>
<feature type="domain" description="NodB homology" evidence="1">
    <location>
        <begin position="26"/>
        <end position="287"/>
    </location>
</feature>
<reference evidence="2" key="1">
    <citation type="submission" date="2020-09" db="EMBL/GenBank/DDBJ databases">
        <title>Pelobacter alkaliphilus sp. nov., a novel anaerobic arsenate-reducing bacterium from terrestrial mud volcano.</title>
        <authorList>
            <person name="Khomyakova M.A."/>
            <person name="Merkel A.Y."/>
            <person name="Slobodkin A.I."/>
        </authorList>
    </citation>
    <scope>NUCLEOTIDE SEQUENCE</scope>
    <source>
        <strain evidence="2">M08fum</strain>
    </source>
</reference>
<dbReference type="NCBIfam" id="TIGR03006">
    <property type="entry name" value="pepcterm_polyde"/>
    <property type="match status" value="1"/>
</dbReference>
<gene>
    <name evidence="2" type="ORF">ICT70_02650</name>
</gene>
<name>A0A8J6QTS4_9BACT</name>
<organism evidence="2 3">
    <name type="scientific">Pelovirga terrestris</name>
    <dbReference type="NCBI Taxonomy" id="2771352"/>
    <lineage>
        <taxon>Bacteria</taxon>
        <taxon>Pseudomonadati</taxon>
        <taxon>Thermodesulfobacteriota</taxon>
        <taxon>Desulfuromonadia</taxon>
        <taxon>Geobacterales</taxon>
        <taxon>Geobacteraceae</taxon>
        <taxon>Pelovirga</taxon>
    </lineage>
</organism>
<dbReference type="GO" id="GO:0016810">
    <property type="term" value="F:hydrolase activity, acting on carbon-nitrogen (but not peptide) bonds"/>
    <property type="evidence" value="ECO:0007669"/>
    <property type="project" value="InterPro"/>
</dbReference>
<dbReference type="PROSITE" id="PS51677">
    <property type="entry name" value="NODB"/>
    <property type="match status" value="1"/>
</dbReference>
<dbReference type="InterPro" id="IPR022560">
    <property type="entry name" value="DUF3473"/>
</dbReference>
<dbReference type="SUPFAM" id="SSF88713">
    <property type="entry name" value="Glycoside hydrolase/deacetylase"/>
    <property type="match status" value="1"/>
</dbReference>
<dbReference type="GO" id="GO:0005975">
    <property type="term" value="P:carbohydrate metabolic process"/>
    <property type="evidence" value="ECO:0007669"/>
    <property type="project" value="InterPro"/>
</dbReference>
<proteinExistence type="predicted"/>
<dbReference type="Proteomes" id="UP000632828">
    <property type="component" value="Unassembled WGS sequence"/>
</dbReference>